<protein>
    <submittedName>
        <fullName evidence="2">Uncharacterized protein</fullName>
    </submittedName>
</protein>
<reference evidence="2 3" key="1">
    <citation type="submission" date="2012-11" db="EMBL/GenBank/DDBJ databases">
        <authorList>
            <person name="Huguet-Tapia J.C."/>
            <person name="Durkin A.S."/>
            <person name="Pettis G.S."/>
            <person name="Badger J.H."/>
        </authorList>
    </citation>
    <scope>NUCLEOTIDE SEQUENCE [LARGE SCALE GENOMIC DNA]</scope>
    <source>
        <strain evidence="2 3">91-03</strain>
    </source>
</reference>
<organism evidence="2 3">
    <name type="scientific">Streptomyces ipomoeae 91-03</name>
    <dbReference type="NCBI Taxonomy" id="698759"/>
    <lineage>
        <taxon>Bacteria</taxon>
        <taxon>Bacillati</taxon>
        <taxon>Actinomycetota</taxon>
        <taxon>Actinomycetes</taxon>
        <taxon>Kitasatosporales</taxon>
        <taxon>Streptomycetaceae</taxon>
        <taxon>Streptomyces</taxon>
    </lineage>
</organism>
<feature type="compositionally biased region" description="Basic and acidic residues" evidence="1">
    <location>
        <begin position="1"/>
        <end position="12"/>
    </location>
</feature>
<dbReference type="Proteomes" id="UP000010411">
    <property type="component" value="Unassembled WGS sequence"/>
</dbReference>
<sequence length="45" mass="5139">MDTITSRDRSTDFGHPVRPTRPAFSARPTRKRTTRPVRSPEDGVE</sequence>
<proteinExistence type="predicted"/>
<evidence type="ECO:0000256" key="1">
    <source>
        <dbReference type="SAM" id="MobiDB-lite"/>
    </source>
</evidence>
<comment type="caution">
    <text evidence="2">The sequence shown here is derived from an EMBL/GenBank/DDBJ whole genome shotgun (WGS) entry which is preliminary data.</text>
</comment>
<accession>L1L1J8</accession>
<evidence type="ECO:0000313" key="3">
    <source>
        <dbReference type="Proteomes" id="UP000010411"/>
    </source>
</evidence>
<dbReference type="EMBL" id="AEJC01000210">
    <property type="protein sequence ID" value="EKX66570.1"/>
    <property type="molecule type" value="Genomic_DNA"/>
</dbReference>
<evidence type="ECO:0000313" key="2">
    <source>
        <dbReference type="EMBL" id="EKX66570.1"/>
    </source>
</evidence>
<gene>
    <name evidence="2" type="ORF">STRIP9103_02165</name>
</gene>
<keyword evidence="3" id="KW-1185">Reference proteome</keyword>
<feature type="region of interest" description="Disordered" evidence="1">
    <location>
        <begin position="1"/>
        <end position="45"/>
    </location>
</feature>
<dbReference type="AlphaFoldDB" id="L1L1J8"/>
<name>L1L1J8_9ACTN</name>